<accession>A0AAD1U4D5</accession>
<evidence type="ECO:0000313" key="2">
    <source>
        <dbReference type="Proteomes" id="UP001295684"/>
    </source>
</evidence>
<dbReference type="EMBL" id="CAMPGE010002959">
    <property type="protein sequence ID" value="CAI2361776.1"/>
    <property type="molecule type" value="Genomic_DNA"/>
</dbReference>
<evidence type="ECO:0000313" key="1">
    <source>
        <dbReference type="EMBL" id="CAI2361776.1"/>
    </source>
</evidence>
<dbReference type="Proteomes" id="UP001295684">
    <property type="component" value="Unassembled WGS sequence"/>
</dbReference>
<dbReference type="AlphaFoldDB" id="A0AAD1U4D5"/>
<name>A0AAD1U4D5_EUPCR</name>
<proteinExistence type="predicted"/>
<sequence length="109" mass="12100">MLALNHTSMFIRNLSANSYCNANLSAIVNFIIYKLMTPYSLLLGVREIAQGVNHSATCNLIRRCLTVSLRLSTCALDKPPSFRAMTIVGGRKKLRINILYSCSCGNIIF</sequence>
<keyword evidence="2" id="KW-1185">Reference proteome</keyword>
<protein>
    <submittedName>
        <fullName evidence="1">Uncharacterized protein</fullName>
    </submittedName>
</protein>
<organism evidence="1 2">
    <name type="scientific">Euplotes crassus</name>
    <dbReference type="NCBI Taxonomy" id="5936"/>
    <lineage>
        <taxon>Eukaryota</taxon>
        <taxon>Sar</taxon>
        <taxon>Alveolata</taxon>
        <taxon>Ciliophora</taxon>
        <taxon>Intramacronucleata</taxon>
        <taxon>Spirotrichea</taxon>
        <taxon>Hypotrichia</taxon>
        <taxon>Euplotida</taxon>
        <taxon>Euplotidae</taxon>
        <taxon>Moneuplotes</taxon>
    </lineage>
</organism>
<gene>
    <name evidence="1" type="ORF">ECRASSUSDP1_LOCUS3089</name>
</gene>
<comment type="caution">
    <text evidence="1">The sequence shown here is derived from an EMBL/GenBank/DDBJ whole genome shotgun (WGS) entry which is preliminary data.</text>
</comment>
<reference evidence="1" key="1">
    <citation type="submission" date="2023-07" db="EMBL/GenBank/DDBJ databases">
        <authorList>
            <consortium name="AG Swart"/>
            <person name="Singh M."/>
            <person name="Singh A."/>
            <person name="Seah K."/>
            <person name="Emmerich C."/>
        </authorList>
    </citation>
    <scope>NUCLEOTIDE SEQUENCE</scope>
    <source>
        <strain evidence="1">DP1</strain>
    </source>
</reference>